<dbReference type="Proteomes" id="UP000774750">
    <property type="component" value="Unassembled WGS sequence"/>
</dbReference>
<dbReference type="PANTHER" id="PTHR21180:SF32">
    <property type="entry name" value="ENDONUCLEASE_EXONUCLEASE_PHOSPHATASE FAMILY DOMAIN-CONTAINING PROTEIN 1"/>
    <property type="match status" value="1"/>
</dbReference>
<dbReference type="AlphaFoldDB" id="A0A938X7I2"/>
<gene>
    <name evidence="2" type="ORF">H6A12_09225</name>
</gene>
<dbReference type="SMART" id="SM00278">
    <property type="entry name" value="HhH1"/>
    <property type="match status" value="2"/>
</dbReference>
<proteinExistence type="predicted"/>
<dbReference type="GO" id="GO:0015627">
    <property type="term" value="C:type II protein secretion system complex"/>
    <property type="evidence" value="ECO:0007669"/>
    <property type="project" value="TreeGrafter"/>
</dbReference>
<dbReference type="InterPro" id="IPR003583">
    <property type="entry name" value="Hlx-hairpin-Hlx_DNA-bd_motif"/>
</dbReference>
<comment type="caution">
    <text evidence="2">The sequence shown here is derived from an EMBL/GenBank/DDBJ whole genome shotgun (WGS) entry which is preliminary data.</text>
</comment>
<name>A0A938X7I2_9FIRM</name>
<dbReference type="GO" id="GO:0003677">
    <property type="term" value="F:DNA binding"/>
    <property type="evidence" value="ECO:0007669"/>
    <property type="project" value="InterPro"/>
</dbReference>
<dbReference type="GO" id="GO:0015628">
    <property type="term" value="P:protein secretion by the type II secretion system"/>
    <property type="evidence" value="ECO:0007669"/>
    <property type="project" value="TreeGrafter"/>
</dbReference>
<dbReference type="Pfam" id="PF12836">
    <property type="entry name" value="HHH_3"/>
    <property type="match status" value="1"/>
</dbReference>
<evidence type="ECO:0000313" key="2">
    <source>
        <dbReference type="EMBL" id="MBM6921335.1"/>
    </source>
</evidence>
<accession>A0A938X7I2</accession>
<dbReference type="Gene3D" id="1.10.150.280">
    <property type="entry name" value="AF1531-like domain"/>
    <property type="match status" value="1"/>
</dbReference>
<dbReference type="InterPro" id="IPR004509">
    <property type="entry name" value="Competence_ComEA_HhH"/>
</dbReference>
<reference evidence="2" key="1">
    <citation type="submission" date="2020-08" db="EMBL/GenBank/DDBJ databases">
        <authorList>
            <person name="Cejkova D."/>
            <person name="Kubasova T."/>
            <person name="Jahodarova E."/>
            <person name="Rychlik I."/>
        </authorList>
    </citation>
    <scope>NUCLEOTIDE SEQUENCE</scope>
    <source>
        <strain evidence="2">An559</strain>
    </source>
</reference>
<protein>
    <submittedName>
        <fullName evidence="2">Helix-hairpin-helix domain-containing protein</fullName>
    </submittedName>
</protein>
<feature type="domain" description="Helix-hairpin-helix DNA-binding motif class 1" evidence="1">
    <location>
        <begin position="79"/>
        <end position="98"/>
    </location>
</feature>
<dbReference type="InterPro" id="IPR051675">
    <property type="entry name" value="Endo/Exo/Phosphatase_dom_1"/>
</dbReference>
<dbReference type="EMBL" id="JACJKY010000015">
    <property type="protein sequence ID" value="MBM6921335.1"/>
    <property type="molecule type" value="Genomic_DNA"/>
</dbReference>
<dbReference type="PANTHER" id="PTHR21180">
    <property type="entry name" value="ENDONUCLEASE/EXONUCLEASE/PHOSPHATASE FAMILY DOMAIN-CONTAINING PROTEIN 1"/>
    <property type="match status" value="1"/>
</dbReference>
<feature type="domain" description="Helix-hairpin-helix DNA-binding motif class 1" evidence="1">
    <location>
        <begin position="49"/>
        <end position="68"/>
    </location>
</feature>
<dbReference type="InterPro" id="IPR010994">
    <property type="entry name" value="RuvA_2-like"/>
</dbReference>
<sequence>MLFVCSAAFCVSFALLFCWQEGVFPIRDDSAILSQNRVERININTATVSELTVLDGIGIKRAEAIVRYRQTHGPFSSVEELLNVPGIGEGILADIRSDITLS</sequence>
<dbReference type="SUPFAM" id="SSF47781">
    <property type="entry name" value="RuvA domain 2-like"/>
    <property type="match status" value="1"/>
</dbReference>
<reference evidence="2" key="2">
    <citation type="journal article" date="2021" name="Sci. Rep.">
        <title>The distribution of antibiotic resistance genes in chicken gut microbiota commensals.</title>
        <authorList>
            <person name="Juricova H."/>
            <person name="Matiasovicova J."/>
            <person name="Kubasova T."/>
            <person name="Cejkova D."/>
            <person name="Rychlik I."/>
        </authorList>
    </citation>
    <scope>NUCLEOTIDE SEQUENCE</scope>
    <source>
        <strain evidence="2">An559</strain>
    </source>
</reference>
<keyword evidence="3" id="KW-1185">Reference proteome</keyword>
<organism evidence="2 3">
    <name type="scientific">Merdimmobilis hominis</name>
    <dbReference type="NCBI Taxonomy" id="2897707"/>
    <lineage>
        <taxon>Bacteria</taxon>
        <taxon>Bacillati</taxon>
        <taxon>Bacillota</taxon>
        <taxon>Clostridia</taxon>
        <taxon>Eubacteriales</taxon>
        <taxon>Oscillospiraceae</taxon>
        <taxon>Merdimmobilis</taxon>
    </lineage>
</organism>
<dbReference type="GO" id="GO:0006281">
    <property type="term" value="P:DNA repair"/>
    <property type="evidence" value="ECO:0007669"/>
    <property type="project" value="InterPro"/>
</dbReference>
<evidence type="ECO:0000313" key="3">
    <source>
        <dbReference type="Proteomes" id="UP000774750"/>
    </source>
</evidence>
<evidence type="ECO:0000259" key="1">
    <source>
        <dbReference type="SMART" id="SM00278"/>
    </source>
</evidence>
<dbReference type="NCBIfam" id="TIGR00426">
    <property type="entry name" value="competence protein ComEA helix-hairpin-helix repeat region"/>
    <property type="match status" value="1"/>
</dbReference>